<dbReference type="Proteomes" id="UP000269226">
    <property type="component" value="Chromosome"/>
</dbReference>
<dbReference type="EMBL" id="AP018492">
    <property type="protein sequence ID" value="BBC61164.1"/>
    <property type="molecule type" value="Genomic_DNA"/>
</dbReference>
<dbReference type="AlphaFoldDB" id="A0A2Z5Y2Z1"/>
<organism evidence="2 3">
    <name type="scientific">Melissococcus plutonius</name>
    <dbReference type="NCBI Taxonomy" id="33970"/>
    <lineage>
        <taxon>Bacteria</taxon>
        <taxon>Bacillati</taxon>
        <taxon>Bacillota</taxon>
        <taxon>Bacilli</taxon>
        <taxon>Lactobacillales</taxon>
        <taxon>Enterococcaceae</taxon>
        <taxon>Melissococcus</taxon>
    </lineage>
</organism>
<reference evidence="2 3" key="1">
    <citation type="submission" date="2018-01" db="EMBL/GenBank/DDBJ databases">
        <title>Whole genome sequence of Melissococcus plutonius DAT561.</title>
        <authorList>
            <person name="Okumura K."/>
            <person name="Takamatsu D."/>
            <person name="Okura M."/>
        </authorList>
    </citation>
    <scope>NUCLEOTIDE SEQUENCE [LARGE SCALE GENOMIC DNA]</scope>
    <source>
        <strain evidence="2 3">DAT561</strain>
    </source>
</reference>
<evidence type="ECO:0000259" key="1">
    <source>
        <dbReference type="Pfam" id="PF06902"/>
    </source>
</evidence>
<proteinExistence type="predicted"/>
<dbReference type="Pfam" id="PF06902">
    <property type="entry name" value="Fer4_19"/>
    <property type="match status" value="1"/>
</dbReference>
<dbReference type="SUPFAM" id="SSF54862">
    <property type="entry name" value="4Fe-4S ferredoxins"/>
    <property type="match status" value="1"/>
</dbReference>
<feature type="domain" description="Divergent 4Fe-4S mono-cluster" evidence="1">
    <location>
        <begin position="14"/>
        <end position="76"/>
    </location>
</feature>
<accession>A0A2Z5Y2Z1</accession>
<protein>
    <submittedName>
        <fullName evidence="2">Uncharacterized protein YjdI</fullName>
    </submittedName>
</protein>
<sequence>MNEKTLIKNDYKKYYGKTIDVYYSKDICKHVGNCIKGDPNIFTVNRRPWIIPDNAMPDKVERVVNTCPTGALKFIRREDENKNEN</sequence>
<evidence type="ECO:0000313" key="3">
    <source>
        <dbReference type="Proteomes" id="UP000269226"/>
    </source>
</evidence>
<dbReference type="InterPro" id="IPR010693">
    <property type="entry name" value="Divergent_4Fe-4S_mono-cluster"/>
</dbReference>
<gene>
    <name evidence="2" type="ORF">DAT561_1054</name>
</gene>
<evidence type="ECO:0000313" key="2">
    <source>
        <dbReference type="EMBL" id="BBC61164.1"/>
    </source>
</evidence>
<name>A0A2Z5Y2Z1_9ENTE</name>
<dbReference type="RefSeq" id="WP_015695060.1">
    <property type="nucleotide sequence ID" value="NZ_AP018492.1"/>
</dbReference>
<dbReference type="GeneID" id="57043600"/>